<name>A0A179H6P8_PURLI</name>
<evidence type="ECO:0000313" key="3">
    <source>
        <dbReference type="Proteomes" id="UP000078340"/>
    </source>
</evidence>
<evidence type="ECO:0000256" key="1">
    <source>
        <dbReference type="SAM" id="MobiDB-lite"/>
    </source>
</evidence>
<gene>
    <name evidence="2" type="ORF">VFPFJ_07991</name>
</gene>
<feature type="region of interest" description="Disordered" evidence="1">
    <location>
        <begin position="30"/>
        <end position="64"/>
    </location>
</feature>
<reference evidence="2 3" key="1">
    <citation type="submission" date="2016-02" db="EMBL/GenBank/DDBJ databases">
        <title>Biosynthesis of antibiotic leucinostatins and their inhibition on Phytophthora in bio-control Purpureocillium lilacinum.</title>
        <authorList>
            <person name="Wang G."/>
            <person name="Liu Z."/>
            <person name="Lin R."/>
            <person name="Li E."/>
            <person name="Mao Z."/>
            <person name="Ling J."/>
            <person name="Yin W."/>
            <person name="Xie B."/>
        </authorList>
    </citation>
    <scope>NUCLEOTIDE SEQUENCE [LARGE SCALE GENOMIC DNA]</scope>
    <source>
        <strain evidence="2">PLFJ-1</strain>
    </source>
</reference>
<evidence type="ECO:0000313" key="2">
    <source>
        <dbReference type="EMBL" id="OAQ85602.1"/>
    </source>
</evidence>
<sequence>MALAIPHAASSAACWRAGWLAATTATNTPARIHLRRRRPLKSRPQKRTLKATTAHTQEATNLMA</sequence>
<feature type="compositionally biased region" description="Polar residues" evidence="1">
    <location>
        <begin position="50"/>
        <end position="64"/>
    </location>
</feature>
<organism evidence="2 3">
    <name type="scientific">Purpureocillium lilacinum</name>
    <name type="common">Paecilomyces lilacinus</name>
    <dbReference type="NCBI Taxonomy" id="33203"/>
    <lineage>
        <taxon>Eukaryota</taxon>
        <taxon>Fungi</taxon>
        <taxon>Dikarya</taxon>
        <taxon>Ascomycota</taxon>
        <taxon>Pezizomycotina</taxon>
        <taxon>Sordariomycetes</taxon>
        <taxon>Hypocreomycetidae</taxon>
        <taxon>Hypocreales</taxon>
        <taxon>Ophiocordycipitaceae</taxon>
        <taxon>Purpureocillium</taxon>
    </lineage>
</organism>
<accession>A0A179H6P8</accession>
<dbReference type="Proteomes" id="UP000078340">
    <property type="component" value="Unassembled WGS sequence"/>
</dbReference>
<comment type="caution">
    <text evidence="2">The sequence shown here is derived from an EMBL/GenBank/DDBJ whole genome shotgun (WGS) entry which is preliminary data.</text>
</comment>
<feature type="compositionally biased region" description="Basic residues" evidence="1">
    <location>
        <begin position="32"/>
        <end position="49"/>
    </location>
</feature>
<proteinExistence type="predicted"/>
<protein>
    <submittedName>
        <fullName evidence="2">Uncharacterized protein</fullName>
    </submittedName>
</protein>
<dbReference type="EMBL" id="LSBI01000007">
    <property type="protein sequence ID" value="OAQ85602.1"/>
    <property type="molecule type" value="Genomic_DNA"/>
</dbReference>
<dbReference type="AlphaFoldDB" id="A0A179H6P8"/>